<dbReference type="AlphaFoldDB" id="C2KHD0"/>
<evidence type="ECO:0000259" key="1">
    <source>
        <dbReference type="PROSITE" id="PS50994"/>
    </source>
</evidence>
<dbReference type="InterPro" id="IPR036397">
    <property type="entry name" value="RNaseH_sf"/>
</dbReference>
<dbReference type="EMBL" id="ACKV01000002">
    <property type="protein sequence ID" value="EEJ43338.1"/>
    <property type="molecule type" value="Genomic_DNA"/>
</dbReference>
<evidence type="ECO:0000313" key="2">
    <source>
        <dbReference type="EMBL" id="EEJ43338.1"/>
    </source>
</evidence>
<dbReference type="Proteomes" id="UP000004283">
    <property type="component" value="Unassembled WGS sequence"/>
</dbReference>
<dbReference type="GO" id="GO:0015074">
    <property type="term" value="P:DNA integration"/>
    <property type="evidence" value="ECO:0007669"/>
    <property type="project" value="InterPro"/>
</dbReference>
<dbReference type="PANTHER" id="PTHR46889">
    <property type="entry name" value="TRANSPOSASE INSF FOR INSERTION SEQUENCE IS3B-RELATED"/>
    <property type="match status" value="1"/>
</dbReference>
<dbReference type="InterPro" id="IPR001584">
    <property type="entry name" value="Integrase_cat-core"/>
</dbReference>
<sequence>MDSRLVVTTLQRALSTHKKPNDLHTDMGRQFTSLGFENLLNRHKIDHSYSKLRHPYDNSKIESFHSLLKREMIHQFRFPSIAHLILDVSKYIQWFNDERISLANRKIKVA</sequence>
<feature type="domain" description="Integrase catalytic" evidence="1">
    <location>
        <begin position="1"/>
        <end position="110"/>
    </location>
</feature>
<accession>C2KHD0</accession>
<protein>
    <recommendedName>
        <fullName evidence="1">Integrase catalytic domain-containing protein</fullName>
    </recommendedName>
</protein>
<organism evidence="2 3">
    <name type="scientific">Leuconostoc mesenteroides subsp. cremoris ATCC 19254</name>
    <dbReference type="NCBI Taxonomy" id="586220"/>
    <lineage>
        <taxon>Bacteria</taxon>
        <taxon>Bacillati</taxon>
        <taxon>Bacillota</taxon>
        <taxon>Bacilli</taxon>
        <taxon>Lactobacillales</taxon>
        <taxon>Lactobacillaceae</taxon>
        <taxon>Leuconostoc</taxon>
    </lineage>
</organism>
<comment type="caution">
    <text evidence="2">The sequence shown here is derived from an EMBL/GenBank/DDBJ whole genome shotgun (WGS) entry which is preliminary data.</text>
</comment>
<proteinExistence type="predicted"/>
<dbReference type="GO" id="GO:0003676">
    <property type="term" value="F:nucleic acid binding"/>
    <property type="evidence" value="ECO:0007669"/>
    <property type="project" value="InterPro"/>
</dbReference>
<evidence type="ECO:0000313" key="3">
    <source>
        <dbReference type="Proteomes" id="UP000004283"/>
    </source>
</evidence>
<dbReference type="HOGENOM" id="CLU_027402_41_1_9"/>
<dbReference type="PROSITE" id="PS50994">
    <property type="entry name" value="INTEGRASE"/>
    <property type="match status" value="1"/>
</dbReference>
<dbReference type="InterPro" id="IPR050900">
    <property type="entry name" value="Transposase_IS3/IS150/IS904"/>
</dbReference>
<name>C2KHD0_LEUMC</name>
<dbReference type="RefSeq" id="WP_002816210.1">
    <property type="nucleotide sequence ID" value="NZ_GG693390.1"/>
</dbReference>
<dbReference type="PANTHER" id="PTHR46889:SF4">
    <property type="entry name" value="TRANSPOSASE INSO FOR INSERTION SEQUENCE ELEMENT IS911B-RELATED"/>
    <property type="match status" value="1"/>
</dbReference>
<dbReference type="Pfam" id="PF13683">
    <property type="entry name" value="rve_3"/>
    <property type="match status" value="1"/>
</dbReference>
<gene>
    <name evidence="2" type="ORF">HMPREF0555_0046</name>
</gene>
<reference evidence="2 3" key="1">
    <citation type="submission" date="2009-04" db="EMBL/GenBank/DDBJ databases">
        <authorList>
            <person name="Qin X."/>
            <person name="Bachman B."/>
            <person name="Battles P."/>
            <person name="Bell A."/>
            <person name="Bess C."/>
            <person name="Bickham C."/>
            <person name="Chaboub L."/>
            <person name="Chen D."/>
            <person name="Coyle M."/>
            <person name="Deiros D.R."/>
            <person name="Dinh H."/>
            <person name="Forbes L."/>
            <person name="Fowler G."/>
            <person name="Francisco L."/>
            <person name="Fu Q."/>
            <person name="Gubbala S."/>
            <person name="Hale W."/>
            <person name="Han Y."/>
            <person name="Hemphill L."/>
            <person name="Highlander S.K."/>
            <person name="Hirani K."/>
            <person name="Hogues M."/>
            <person name="Jackson L."/>
            <person name="Jakkamsetti A."/>
            <person name="Javaid M."/>
            <person name="Jiang H."/>
            <person name="Korchina V."/>
            <person name="Kovar C."/>
            <person name="Lara F."/>
            <person name="Lee S."/>
            <person name="Mata R."/>
            <person name="Mathew T."/>
            <person name="Moen C."/>
            <person name="Morales K."/>
            <person name="Munidasa M."/>
            <person name="Nazareth L."/>
            <person name="Ngo R."/>
            <person name="Nguyen L."/>
            <person name="Okwuonu G."/>
            <person name="Ongeri F."/>
            <person name="Patil S."/>
            <person name="Petrosino J."/>
            <person name="Pham C."/>
            <person name="Pham P."/>
            <person name="Pu L.-L."/>
            <person name="Puazo M."/>
            <person name="Raj R."/>
            <person name="Reid J."/>
            <person name="Rouhana J."/>
            <person name="Saada N."/>
            <person name="Shang Y."/>
            <person name="Simmons D."/>
            <person name="Thornton R."/>
            <person name="Warren J."/>
            <person name="Weissenberger G."/>
            <person name="Zhang J."/>
            <person name="Zhang L."/>
            <person name="Zhou C."/>
            <person name="Zhu D."/>
            <person name="Muzny D."/>
            <person name="Worley K."/>
            <person name="Gibbs R."/>
        </authorList>
    </citation>
    <scope>NUCLEOTIDE SEQUENCE [LARGE SCALE GENOMIC DNA]</scope>
    <source>
        <strain evidence="2 3">ATCC 19254</strain>
    </source>
</reference>
<dbReference type="InterPro" id="IPR012337">
    <property type="entry name" value="RNaseH-like_sf"/>
</dbReference>
<dbReference type="Gene3D" id="3.30.420.10">
    <property type="entry name" value="Ribonuclease H-like superfamily/Ribonuclease H"/>
    <property type="match status" value="1"/>
</dbReference>
<dbReference type="SUPFAM" id="SSF53098">
    <property type="entry name" value="Ribonuclease H-like"/>
    <property type="match status" value="1"/>
</dbReference>